<keyword evidence="2" id="KW-1133">Transmembrane helix</keyword>
<evidence type="ECO:0000259" key="3">
    <source>
        <dbReference type="Pfam" id="PF22932"/>
    </source>
</evidence>
<feature type="region of interest" description="Disordered" evidence="1">
    <location>
        <begin position="180"/>
        <end position="267"/>
    </location>
</feature>
<keyword evidence="2" id="KW-0812">Transmembrane</keyword>
<gene>
    <name evidence="4" type="primary">P0496D04.17</name>
</gene>
<feature type="compositionally biased region" description="Basic and acidic residues" evidence="1">
    <location>
        <begin position="218"/>
        <end position="238"/>
    </location>
</feature>
<reference evidence="5" key="1">
    <citation type="journal article" date="2005" name="Nature">
        <title>The map-based sequence of the rice genome.</title>
        <authorList>
            <consortium name="International rice genome sequencing project (IRGSP)"/>
            <person name="Matsumoto T."/>
            <person name="Wu J."/>
            <person name="Kanamori H."/>
            <person name="Katayose Y."/>
            <person name="Fujisawa M."/>
            <person name="Namiki N."/>
            <person name="Mizuno H."/>
            <person name="Yamamoto K."/>
            <person name="Antonio B.A."/>
            <person name="Baba T."/>
            <person name="Sakata K."/>
            <person name="Nagamura Y."/>
            <person name="Aoki H."/>
            <person name="Arikawa K."/>
            <person name="Arita K."/>
            <person name="Bito T."/>
            <person name="Chiden Y."/>
            <person name="Fujitsuka N."/>
            <person name="Fukunaka R."/>
            <person name="Hamada M."/>
            <person name="Harada C."/>
            <person name="Hayashi A."/>
            <person name="Hijishita S."/>
            <person name="Honda M."/>
            <person name="Hosokawa S."/>
            <person name="Ichikawa Y."/>
            <person name="Idonuma A."/>
            <person name="Iijima M."/>
            <person name="Ikeda M."/>
            <person name="Ikeno M."/>
            <person name="Ito K."/>
            <person name="Ito S."/>
            <person name="Ito T."/>
            <person name="Ito Y."/>
            <person name="Ito Y."/>
            <person name="Iwabuchi A."/>
            <person name="Kamiya K."/>
            <person name="Karasawa W."/>
            <person name="Kurita K."/>
            <person name="Katagiri S."/>
            <person name="Kikuta A."/>
            <person name="Kobayashi H."/>
            <person name="Kobayashi N."/>
            <person name="Machita K."/>
            <person name="Maehara T."/>
            <person name="Masukawa M."/>
            <person name="Mizubayashi T."/>
            <person name="Mukai Y."/>
            <person name="Nagasaki H."/>
            <person name="Nagata Y."/>
            <person name="Naito S."/>
            <person name="Nakashima M."/>
            <person name="Nakama Y."/>
            <person name="Nakamichi Y."/>
            <person name="Nakamura M."/>
            <person name="Meguro A."/>
            <person name="Negishi M."/>
            <person name="Ohta I."/>
            <person name="Ohta T."/>
            <person name="Okamoto M."/>
            <person name="Ono N."/>
            <person name="Saji S."/>
            <person name="Sakaguchi M."/>
            <person name="Sakai K."/>
            <person name="Shibata M."/>
            <person name="Shimokawa T."/>
            <person name="Song J."/>
            <person name="Takazaki Y."/>
            <person name="Terasawa K."/>
            <person name="Tsugane M."/>
            <person name="Tsuji K."/>
            <person name="Ueda S."/>
            <person name="Waki K."/>
            <person name="Yamagata H."/>
            <person name="Yamamoto M."/>
            <person name="Yamamoto S."/>
            <person name="Yamane H."/>
            <person name="Yoshiki S."/>
            <person name="Yoshihara R."/>
            <person name="Yukawa K."/>
            <person name="Zhong H."/>
            <person name="Yano M."/>
            <person name="Yuan Q."/>
            <person name="Ouyang S."/>
            <person name="Liu J."/>
            <person name="Jones K.M."/>
            <person name="Gansberger K."/>
            <person name="Moffat K."/>
            <person name="Hill J."/>
            <person name="Bera J."/>
            <person name="Fadrosh D."/>
            <person name="Jin S."/>
            <person name="Johri S."/>
            <person name="Kim M."/>
            <person name="Overton L."/>
            <person name="Reardon M."/>
            <person name="Tsitrin T."/>
            <person name="Vuong H."/>
            <person name="Weaver B."/>
            <person name="Ciecko A."/>
            <person name="Tallon L."/>
            <person name="Jackson J."/>
            <person name="Pai G."/>
            <person name="Aken S.V."/>
            <person name="Utterback T."/>
            <person name="Reidmuller S."/>
            <person name="Feldblyum T."/>
            <person name="Hsiao J."/>
            <person name="Zismann V."/>
            <person name="Iobst S."/>
            <person name="de Vazeille A.R."/>
            <person name="Buell C.R."/>
            <person name="Ying K."/>
            <person name="Li Y."/>
            <person name="Lu T."/>
            <person name="Huang Y."/>
            <person name="Zhao Q."/>
            <person name="Feng Q."/>
            <person name="Zhang L."/>
            <person name="Zhu J."/>
            <person name="Weng Q."/>
            <person name="Mu J."/>
            <person name="Lu Y."/>
            <person name="Fan D."/>
            <person name="Liu Y."/>
            <person name="Guan J."/>
            <person name="Zhang Y."/>
            <person name="Yu S."/>
            <person name="Liu X."/>
            <person name="Zhang Y."/>
            <person name="Hong G."/>
            <person name="Han B."/>
            <person name="Choisne N."/>
            <person name="Demange N."/>
            <person name="Orjeda G."/>
            <person name="Samain S."/>
            <person name="Cattolico L."/>
            <person name="Pelletier E."/>
            <person name="Couloux A."/>
            <person name="Segurens B."/>
            <person name="Wincker P."/>
            <person name="D'Hont A."/>
            <person name="Scarpelli C."/>
            <person name="Weissenbach J."/>
            <person name="Salanoubat M."/>
            <person name="Quetier F."/>
            <person name="Yu Y."/>
            <person name="Kim H.R."/>
            <person name="Rambo T."/>
            <person name="Currie J."/>
            <person name="Collura K."/>
            <person name="Luo M."/>
            <person name="Yang T."/>
            <person name="Ammiraju J.S.S."/>
            <person name="Engler F."/>
            <person name="Soderlund C."/>
            <person name="Wing R.A."/>
            <person name="Palmer L.E."/>
            <person name="de la Bastide M."/>
            <person name="Spiegel L."/>
            <person name="Nascimento L."/>
            <person name="Zutavern T."/>
            <person name="O'Shaughnessy A."/>
            <person name="Dike S."/>
            <person name="Dedhia N."/>
            <person name="Preston R."/>
            <person name="Balija V."/>
            <person name="McCombie W.R."/>
            <person name="Chow T."/>
            <person name="Chen H."/>
            <person name="Chung M."/>
            <person name="Chen C."/>
            <person name="Shaw J."/>
            <person name="Wu H."/>
            <person name="Hsiao K."/>
            <person name="Chao Y."/>
            <person name="Chu M."/>
            <person name="Cheng C."/>
            <person name="Hour A."/>
            <person name="Lee P."/>
            <person name="Lin S."/>
            <person name="Lin Y."/>
            <person name="Liou J."/>
            <person name="Liu S."/>
            <person name="Hsing Y."/>
            <person name="Raghuvanshi S."/>
            <person name="Mohanty A."/>
            <person name="Bharti A.K."/>
            <person name="Gaur A."/>
            <person name="Gupta V."/>
            <person name="Kumar D."/>
            <person name="Ravi V."/>
            <person name="Vij S."/>
            <person name="Kapur A."/>
            <person name="Khurana P."/>
            <person name="Khurana P."/>
            <person name="Khurana J.P."/>
            <person name="Tyagi A.K."/>
            <person name="Gaikwad K."/>
            <person name="Singh A."/>
            <person name="Dalal V."/>
            <person name="Srivastava S."/>
            <person name="Dixit A."/>
            <person name="Pal A.K."/>
            <person name="Ghazi I.A."/>
            <person name="Yadav M."/>
            <person name="Pandit A."/>
            <person name="Bhargava A."/>
            <person name="Sureshbabu K."/>
            <person name="Batra K."/>
            <person name="Sharma T.R."/>
            <person name="Mohapatra T."/>
            <person name="Singh N.K."/>
            <person name="Messing J."/>
            <person name="Nelson A.B."/>
            <person name="Fuks G."/>
            <person name="Kavchok S."/>
            <person name="Keizer G."/>
            <person name="Linton E."/>
            <person name="Llaca V."/>
            <person name="Song R."/>
            <person name="Tanyolac B."/>
            <person name="Young S."/>
            <person name="Ho-Il K."/>
            <person name="Hahn J.H."/>
            <person name="Sangsakoo G."/>
            <person name="Vanavichit A."/>
            <person name="de Mattos Luiz.A.T."/>
            <person name="Zimmer P.D."/>
            <person name="Malone G."/>
            <person name="Dellagostin O."/>
            <person name="de Oliveira A.C."/>
            <person name="Bevan M."/>
            <person name="Bancroft I."/>
            <person name="Minx P."/>
            <person name="Cordum H."/>
            <person name="Wilson R."/>
            <person name="Cheng Z."/>
            <person name="Jin W."/>
            <person name="Jiang J."/>
            <person name="Leong S.A."/>
            <person name="Iwama H."/>
            <person name="Gojobori T."/>
            <person name="Itoh T."/>
            <person name="Niimura Y."/>
            <person name="Fujii Y."/>
            <person name="Habara T."/>
            <person name="Sakai H."/>
            <person name="Sato Y."/>
            <person name="Wilson G."/>
            <person name="Kumar K."/>
            <person name="McCouch S."/>
            <person name="Juretic N."/>
            <person name="Hoen D."/>
            <person name="Wright S."/>
            <person name="Bruskiewich R."/>
            <person name="Bureau T."/>
            <person name="Miyao A."/>
            <person name="Hirochika H."/>
            <person name="Nishikawa T."/>
            <person name="Kadowaki K."/>
            <person name="Sugiura M."/>
            <person name="Burr B."/>
            <person name="Sasaki T."/>
        </authorList>
    </citation>
    <scope>NUCLEOTIDE SEQUENCE [LARGE SCALE GENOMIC DNA]</scope>
    <source>
        <strain evidence="5">cv. Nipponbare</strain>
    </source>
</reference>
<sequence>MEAFQGVDFAALRVWQCDSYLHADEDGRTTLCGPFDELVVGEPPTRYVLLRGAYGRYLGTLDPGDRERGPGAICAATKTFWLAAAAYPSTTTLTRKQRVAVGGGARRQAGATDHGRLQLLREKLAGIVGYDEFMLCVRTGLHGRLTPLLINLPRSQETLHIVLIRTNTTGDDKLLSSTLTDEMQPMNSMGAAGSSTATGAAGSNHTADSTVPPSLLSSEHHRSTESDPSAEHERHDITKNNLSGGMRAVDAEASSSSAVDMASGKRAKGKGRINTEVDNDRMVLWTNLEKAEDDLWLREEQLSIERLILCQKALEMEESERVHRRIQSCLFRWNTYALSGNEDLLSPLIFAPMPRPDKTSTPQIFSTENTVVAPSPTAQNTSADVTDTGDKDVWNKRQIGYVYILGTSLAVLFFLRPLLPAGYGIWMLAAFATIWGFGSVGLPAGMFGEKFPKIFSRHMGHVLYAAFSVLVIYSIYLLALSTPTSPLAPPPPSSPLAPAVHDNELWFWRLVFGFIGSVVLFGHLYLWARSCCTGVDQDPDL</sequence>
<dbReference type="PANTHER" id="PTHR31205:SF11">
    <property type="entry name" value="OS05G0115500 PROTEIN"/>
    <property type="match status" value="1"/>
</dbReference>
<proteinExistence type="predicted"/>
<feature type="compositionally biased region" description="Polar residues" evidence="1">
    <location>
        <begin position="205"/>
        <end position="217"/>
    </location>
</feature>
<accession>Q6ZA46</accession>
<evidence type="ECO:0000256" key="1">
    <source>
        <dbReference type="SAM" id="MobiDB-lite"/>
    </source>
</evidence>
<dbReference type="InterPro" id="IPR054726">
    <property type="entry name" value="Ubiq_DUF569-assoc"/>
</dbReference>
<dbReference type="EMBL" id="AP004670">
    <property type="protein sequence ID" value="BAC83611.1"/>
    <property type="molecule type" value="Genomic_DNA"/>
</dbReference>
<dbReference type="AlphaFoldDB" id="Q6ZA46"/>
<keyword evidence="2" id="KW-0472">Membrane</keyword>
<name>Q6ZA46_ORYSJ</name>
<dbReference type="PANTHER" id="PTHR31205">
    <property type="entry name" value="ACTIN CROSS-LINKING PROTEIN (DUF569)"/>
    <property type="match status" value="1"/>
</dbReference>
<feature type="transmembrane region" description="Helical" evidence="2">
    <location>
        <begin position="459"/>
        <end position="479"/>
    </location>
</feature>
<protein>
    <recommendedName>
        <fullName evidence="3">DUF569 domain-containing protein</fullName>
    </recommendedName>
</protein>
<feature type="compositionally biased region" description="Low complexity" evidence="1">
    <location>
        <begin position="251"/>
        <end position="262"/>
    </location>
</feature>
<evidence type="ECO:0000313" key="4">
    <source>
        <dbReference type="EMBL" id="BAC83611.1"/>
    </source>
</evidence>
<evidence type="ECO:0000256" key="2">
    <source>
        <dbReference type="SAM" id="Phobius"/>
    </source>
</evidence>
<evidence type="ECO:0000313" key="5">
    <source>
        <dbReference type="Proteomes" id="UP000000763"/>
    </source>
</evidence>
<reference evidence="5" key="2">
    <citation type="journal article" date="2008" name="Nucleic Acids Res.">
        <title>The rice annotation project database (RAP-DB): 2008 update.</title>
        <authorList>
            <consortium name="The rice annotation project (RAP)"/>
        </authorList>
    </citation>
    <scope>GENOME REANNOTATION</scope>
    <source>
        <strain evidence="5">cv. Nipponbare</strain>
    </source>
</reference>
<dbReference type="Proteomes" id="UP000000763">
    <property type="component" value="Chromosome 7"/>
</dbReference>
<feature type="transmembrane region" description="Helical" evidence="2">
    <location>
        <begin position="401"/>
        <end position="419"/>
    </location>
</feature>
<feature type="compositionally biased region" description="Low complexity" evidence="1">
    <location>
        <begin position="186"/>
        <end position="204"/>
    </location>
</feature>
<feature type="domain" description="DUF569" evidence="3">
    <location>
        <begin position="118"/>
        <end position="163"/>
    </location>
</feature>
<feature type="transmembrane region" description="Helical" evidence="2">
    <location>
        <begin position="425"/>
        <end position="447"/>
    </location>
</feature>
<feature type="transmembrane region" description="Helical" evidence="2">
    <location>
        <begin position="506"/>
        <end position="527"/>
    </location>
</feature>
<organism evidence="4 5">
    <name type="scientific">Oryza sativa subsp. japonica</name>
    <name type="common">Rice</name>
    <dbReference type="NCBI Taxonomy" id="39947"/>
    <lineage>
        <taxon>Eukaryota</taxon>
        <taxon>Viridiplantae</taxon>
        <taxon>Streptophyta</taxon>
        <taxon>Embryophyta</taxon>
        <taxon>Tracheophyta</taxon>
        <taxon>Spermatophyta</taxon>
        <taxon>Magnoliopsida</taxon>
        <taxon>Liliopsida</taxon>
        <taxon>Poales</taxon>
        <taxon>Poaceae</taxon>
        <taxon>BOP clade</taxon>
        <taxon>Oryzoideae</taxon>
        <taxon>Oryzeae</taxon>
        <taxon>Oryzinae</taxon>
        <taxon>Oryza</taxon>
        <taxon>Oryza sativa</taxon>
    </lineage>
</organism>
<dbReference type="Pfam" id="PF22932">
    <property type="entry name" value="Ubiq_DUF_assoc"/>
    <property type="match status" value="1"/>
</dbReference>